<dbReference type="InterPro" id="IPR015943">
    <property type="entry name" value="WD40/YVTN_repeat-like_dom_sf"/>
</dbReference>
<dbReference type="PANTHER" id="PTHR47197:SF3">
    <property type="entry name" value="DIHYDRO-HEME D1 DEHYDROGENASE"/>
    <property type="match status" value="1"/>
</dbReference>
<evidence type="ECO:0000313" key="2">
    <source>
        <dbReference type="Proteomes" id="UP000036176"/>
    </source>
</evidence>
<proteinExistence type="predicted"/>
<dbReference type="PANTHER" id="PTHR47197">
    <property type="entry name" value="PROTEIN NIRF"/>
    <property type="match status" value="1"/>
</dbReference>
<dbReference type="Pfam" id="PF10282">
    <property type="entry name" value="Lactonase"/>
    <property type="match status" value="1"/>
</dbReference>
<protein>
    <submittedName>
        <fullName evidence="1">6-phosphogluconolactonase</fullName>
        <ecNumber evidence="1">3.1.1.31</ecNumber>
    </submittedName>
</protein>
<organism evidence="1 2">
    <name type="scientific">Mycolicibacterium chubuense</name>
    <name type="common">Mycobacterium chubuense</name>
    <dbReference type="NCBI Taxonomy" id="1800"/>
    <lineage>
        <taxon>Bacteria</taxon>
        <taxon>Bacillati</taxon>
        <taxon>Actinomycetota</taxon>
        <taxon>Actinomycetes</taxon>
        <taxon>Mycobacteriales</taxon>
        <taxon>Mycobacteriaceae</taxon>
        <taxon>Mycolicibacterium</taxon>
    </lineage>
</organism>
<dbReference type="GO" id="GO:0017057">
    <property type="term" value="F:6-phosphogluconolactonase activity"/>
    <property type="evidence" value="ECO:0007669"/>
    <property type="project" value="UniProtKB-EC"/>
</dbReference>
<reference evidence="1 2" key="1">
    <citation type="journal article" date="2015" name="Genome Biol. Evol.">
        <title>Characterization of Three Mycobacterium spp. with Potential Use in Bioremediation by Genome Sequencing and Comparative Genomics.</title>
        <authorList>
            <person name="Das S."/>
            <person name="Pettersson B.M."/>
            <person name="Behra P.R."/>
            <person name="Ramesh M."/>
            <person name="Dasgupta S."/>
            <person name="Bhattacharya A."/>
            <person name="Kirsebom L.A."/>
        </authorList>
    </citation>
    <scope>NUCLEOTIDE SEQUENCE [LARGE SCALE GENOMIC DNA]</scope>
    <source>
        <strain evidence="1 2">DSM 44219</strain>
    </source>
</reference>
<dbReference type="InterPro" id="IPR018391">
    <property type="entry name" value="PQQ_b-propeller_rpt"/>
</dbReference>
<gene>
    <name evidence="1" type="primary">pgl_1</name>
    <name evidence="1" type="ORF">MCHUDSM44219_01770</name>
</gene>
<keyword evidence="2" id="KW-1185">Reference proteome</keyword>
<dbReference type="NCBIfam" id="TIGR02276">
    <property type="entry name" value="beta_rpt_yvtn"/>
    <property type="match status" value="7"/>
</dbReference>
<keyword evidence="1" id="KW-0378">Hydrolase</keyword>
<comment type="caution">
    <text evidence="1">The sequence shown here is derived from an EMBL/GenBank/DDBJ whole genome shotgun (WGS) entry which is preliminary data.</text>
</comment>
<dbReference type="InterPro" id="IPR011048">
    <property type="entry name" value="Haem_d1_sf"/>
</dbReference>
<dbReference type="Gene3D" id="2.130.10.10">
    <property type="entry name" value="YVTN repeat-like/Quinoprotein amine dehydrogenase"/>
    <property type="match status" value="4"/>
</dbReference>
<dbReference type="SUPFAM" id="SSF51004">
    <property type="entry name" value="C-terminal (heme d1) domain of cytochrome cd1-nitrite reductase"/>
    <property type="match status" value="3"/>
</dbReference>
<name>A0A0J6WI59_MYCCU</name>
<dbReference type="AlphaFoldDB" id="A0A0J6WI59"/>
<dbReference type="EC" id="3.1.1.31" evidence="1"/>
<evidence type="ECO:0000313" key="1">
    <source>
        <dbReference type="EMBL" id="KMO81417.1"/>
    </source>
</evidence>
<dbReference type="SMART" id="SM00564">
    <property type="entry name" value="PQQ"/>
    <property type="match status" value="6"/>
</dbReference>
<accession>A0A0J6WI59</accession>
<dbReference type="InterPro" id="IPR051200">
    <property type="entry name" value="Host-pathogen_enzymatic-act"/>
</dbReference>
<dbReference type="InterPro" id="IPR019405">
    <property type="entry name" value="Lactonase_7-beta_prop"/>
</dbReference>
<dbReference type="Proteomes" id="UP000036176">
    <property type="component" value="Unassembled WGS sequence"/>
</dbReference>
<dbReference type="PATRIC" id="fig|1800.3.peg.1780"/>
<dbReference type="InterPro" id="IPR011964">
    <property type="entry name" value="YVTN_b-propeller_repeat"/>
</dbReference>
<sequence length="881" mass="89573">MTSPAVDAVPAAVVSPVGVPVATLTEAPTEAKSPRVHPIVAKVASASVVLPAPASTPADSPGKPGAALTMLALASTPRRDSKAVAAAVLPTYSISSVPVGAEPAGVALSVDGTRAYVANSAGKSVSVVNTATGAVLATVPVAGSASAVALSPTGSRAYVTLKSASKVAVIDTVTNKVVASVAVGLSPTSVALSPNGSRVYVTNTGGGTVSVIDTATNTRIANVSVGLSPTGITMSRDGTRLYMALKGSDQVAVFNPVNNSVITRVKVGSSPRDVAVAPTGTQLYVANGAGSVSVIDTVTNRVIGSAIPVGPAPTSLAFSSGGSQVFVANGNDTVSVIDTATSAVVQAFSIDAVPESGEHDIAVSANGTRLYVTDQRDGMLRVVSVAPANNAPTLTAGPTIGDPSGTDATVSVSFTVGDVDGDPLNSTVSVQPTQGSVTVTAVTTTYNTEYTYLYTPTAAARDQAAQTSGEDTDTFTVKVSDGKADVFVPVRVAILPAAPTYGVTTVSAGSGPSGAVVTNGFVYVPNYGSGDVTVVDAATNHAVKTLTTGRGPLSIAASDQRKRVYVANSLDNTVSVIDAGTNNVIRTVTLNIPRTQVDNPEAGTMFYDNMITELAVTPDGSRLYVAATDGSVTVVNTAGDINQILQTASLGRMNDLKISADGRWLYGTPGVGLSIIDTSTMAAVGVQVGPVWNHDVMRSAFTDSTGNIAVSPDGKRVYVSASATTVETGTGGHTSGSFITDASGVTWWVSGQYGFVSVIDTDPASATYRKEIATVNIPNWAQDLTVSGSTLYVTNWDGMTVSAVDTATNTLLTNVVTDQTRSGGRGLSVDLYYEWDPETRYPYFSVAAYGRYIAAGPTGTAYVTDYYDGAVYVVSRNALAV</sequence>
<dbReference type="EMBL" id="JYNX01000031">
    <property type="protein sequence ID" value="KMO81417.1"/>
    <property type="molecule type" value="Genomic_DNA"/>
</dbReference>
<dbReference type="InterPro" id="IPR001680">
    <property type="entry name" value="WD40_rpt"/>
</dbReference>
<dbReference type="SMART" id="SM00320">
    <property type="entry name" value="WD40"/>
    <property type="match status" value="5"/>
</dbReference>